<gene>
    <name evidence="1" type="ORF">OMM_03041</name>
</gene>
<reference evidence="2" key="1">
    <citation type="submission" date="2012-11" db="EMBL/GenBank/DDBJ databases">
        <authorList>
            <person name="Lucero-Rivera Y.E."/>
            <person name="Tovar-Ramirez D."/>
        </authorList>
    </citation>
    <scope>NUCLEOTIDE SEQUENCE [LARGE SCALE GENOMIC DNA]</scope>
    <source>
        <strain evidence="2">Araruama</strain>
    </source>
</reference>
<sequence length="337" mass="38523">MGNQLFSSNRLCVWSYNKATKTNFLIKTNFINFIRRSTMRTIFLFLSLSLFLLANISFSFAESNEILIDDFENYKENSSLNGQQGWKSSSNCGIIVSNTDSSWKGKILRANSCYYGQQSSKEYVINVSQKMNSFYIQFSGRITAGSGNNSCSMIHIATSDKEIIGFGINHVPSLGINHQLYFFTSKIKKHGKALSANTWYDFRIEIDWSFVNYDNHLGLATFKYKESSSDTWLIDNTLENMELKFEELPVFNRLDARLDGISNRRGELDDILISYGTNNFFSGCLQYLGNPLTGANIMIIQTGEYHQEAILDSQGCFKFFDGNEEKPFTVILRKKEK</sequence>
<proteinExistence type="predicted"/>
<comment type="caution">
    <text evidence="1">The sequence shown here is derived from an EMBL/GenBank/DDBJ whole genome shotgun (WGS) entry which is preliminary data.</text>
</comment>
<protein>
    <submittedName>
        <fullName evidence="1">Uncharacterized protein</fullName>
    </submittedName>
</protein>
<dbReference type="Proteomes" id="UP000189670">
    <property type="component" value="Unassembled WGS sequence"/>
</dbReference>
<organism evidence="1 2">
    <name type="scientific">Candidatus Magnetoglobus multicellularis str. Araruama</name>
    <dbReference type="NCBI Taxonomy" id="890399"/>
    <lineage>
        <taxon>Bacteria</taxon>
        <taxon>Pseudomonadati</taxon>
        <taxon>Thermodesulfobacteriota</taxon>
        <taxon>Desulfobacteria</taxon>
        <taxon>Desulfobacterales</taxon>
        <taxon>Desulfobacteraceae</taxon>
        <taxon>Candidatus Magnetoglobus</taxon>
    </lineage>
</organism>
<dbReference type="AlphaFoldDB" id="A0A1V1P7L3"/>
<evidence type="ECO:0000313" key="2">
    <source>
        <dbReference type="Proteomes" id="UP000189670"/>
    </source>
</evidence>
<dbReference type="EMBL" id="ATBP01000381">
    <property type="protein sequence ID" value="ETR70715.1"/>
    <property type="molecule type" value="Genomic_DNA"/>
</dbReference>
<evidence type="ECO:0000313" key="1">
    <source>
        <dbReference type="EMBL" id="ETR70715.1"/>
    </source>
</evidence>
<accession>A0A1V1P7L3</accession>
<name>A0A1V1P7L3_9BACT</name>